<evidence type="ECO:0000259" key="1">
    <source>
        <dbReference type="PROSITE" id="PS51352"/>
    </source>
</evidence>
<dbReference type="Proteomes" id="UP000324611">
    <property type="component" value="Unassembled WGS sequence"/>
</dbReference>
<proteinExistence type="predicted"/>
<evidence type="ECO:0000313" key="2">
    <source>
        <dbReference type="EMBL" id="KAA2239884.1"/>
    </source>
</evidence>
<accession>A0A5B2VM02</accession>
<comment type="caution">
    <text evidence="2">The sequence shown here is derived from an EMBL/GenBank/DDBJ whole genome shotgun (WGS) entry which is preliminary data.</text>
</comment>
<reference evidence="2 3" key="1">
    <citation type="submission" date="2019-09" db="EMBL/GenBank/DDBJ databases">
        <title>Chitinophaga ginsengihumi sp. nov., isolated from soil of ginseng rhizosphere.</title>
        <authorList>
            <person name="Lee J."/>
        </authorList>
    </citation>
    <scope>NUCLEOTIDE SEQUENCE [LARGE SCALE GENOMIC DNA]</scope>
    <source>
        <strain evidence="2 3">BN140078</strain>
    </source>
</reference>
<gene>
    <name evidence="2" type="ORF">F0L74_27240</name>
</gene>
<dbReference type="InterPro" id="IPR013766">
    <property type="entry name" value="Thioredoxin_domain"/>
</dbReference>
<feature type="domain" description="Thioredoxin" evidence="1">
    <location>
        <begin position="37"/>
        <end position="175"/>
    </location>
</feature>
<dbReference type="AlphaFoldDB" id="A0A5B2VM02"/>
<organism evidence="2 3">
    <name type="scientific">Chitinophaga agrisoli</name>
    <dbReference type="NCBI Taxonomy" id="2607653"/>
    <lineage>
        <taxon>Bacteria</taxon>
        <taxon>Pseudomonadati</taxon>
        <taxon>Bacteroidota</taxon>
        <taxon>Chitinophagia</taxon>
        <taxon>Chitinophagales</taxon>
        <taxon>Chitinophagaceae</taxon>
        <taxon>Chitinophaga</taxon>
    </lineage>
</organism>
<dbReference type="InterPro" id="IPR036249">
    <property type="entry name" value="Thioredoxin-like_sf"/>
</dbReference>
<name>A0A5B2VM02_9BACT</name>
<dbReference type="SUPFAM" id="SSF52833">
    <property type="entry name" value="Thioredoxin-like"/>
    <property type="match status" value="1"/>
</dbReference>
<keyword evidence="3" id="KW-1185">Reference proteome</keyword>
<dbReference type="PROSITE" id="PS51352">
    <property type="entry name" value="THIOREDOXIN_2"/>
    <property type="match status" value="1"/>
</dbReference>
<evidence type="ECO:0000313" key="3">
    <source>
        <dbReference type="Proteomes" id="UP000324611"/>
    </source>
</evidence>
<dbReference type="Gene3D" id="3.40.30.10">
    <property type="entry name" value="Glutaredoxin"/>
    <property type="match status" value="1"/>
</dbReference>
<dbReference type="PROSITE" id="PS51257">
    <property type="entry name" value="PROKAR_LIPOPROTEIN"/>
    <property type="match status" value="1"/>
</dbReference>
<reference evidence="2 3" key="2">
    <citation type="submission" date="2019-09" db="EMBL/GenBank/DDBJ databases">
        <authorList>
            <person name="Jin C."/>
        </authorList>
    </citation>
    <scope>NUCLEOTIDE SEQUENCE [LARGE SCALE GENOMIC DNA]</scope>
    <source>
        <strain evidence="2 3">BN140078</strain>
    </source>
</reference>
<sequence length="175" mass="20002">MSNSNFKIKGNNMKRSILLSLLIFLVGCYARPTEKTGLEGKPMPDFDLWLADSSTYFNTGKISSGMPTVLFYFGPHCPYSKAQMEDILSNMKMFKDVNFYIFTTTVFPEMKEFYEHYSLGKYPNIVTGIDTAIFFPTYFKAQGVPYLAIYGKDKRLKEAFVGKVSAKHIKRVVDN</sequence>
<protein>
    <submittedName>
        <fullName evidence="2">Redoxin domain-containing protein</fullName>
    </submittedName>
</protein>
<dbReference type="EMBL" id="VUOC01000004">
    <property type="protein sequence ID" value="KAA2239884.1"/>
    <property type="molecule type" value="Genomic_DNA"/>
</dbReference>